<reference evidence="1 2" key="1">
    <citation type="submission" date="2024-10" db="EMBL/GenBank/DDBJ databases">
        <title>The Natural Products Discovery Center: Release of the First 8490 Sequenced Strains for Exploring Actinobacteria Biosynthetic Diversity.</title>
        <authorList>
            <person name="Kalkreuter E."/>
            <person name="Kautsar S.A."/>
            <person name="Yang D."/>
            <person name="Bader C.D."/>
            <person name="Teijaro C.N."/>
            <person name="Fluegel L."/>
            <person name="Davis C.M."/>
            <person name="Simpson J.R."/>
            <person name="Lauterbach L."/>
            <person name="Steele A.D."/>
            <person name="Gui C."/>
            <person name="Meng S."/>
            <person name="Li G."/>
            <person name="Viehrig K."/>
            <person name="Ye F."/>
            <person name="Su P."/>
            <person name="Kiefer A.F."/>
            <person name="Nichols A."/>
            <person name="Cepeda A.J."/>
            <person name="Yan W."/>
            <person name="Fan B."/>
            <person name="Jiang Y."/>
            <person name="Adhikari A."/>
            <person name="Zheng C.-J."/>
            <person name="Schuster L."/>
            <person name="Cowan T.M."/>
            <person name="Smanski M.J."/>
            <person name="Chevrette M.G."/>
            <person name="De Carvalho L.P.S."/>
            <person name="Shen B."/>
        </authorList>
    </citation>
    <scope>NUCLEOTIDE SEQUENCE [LARGE SCALE GENOMIC DNA]</scope>
    <source>
        <strain evidence="1 2">NPDC049503</strain>
    </source>
</reference>
<comment type="caution">
    <text evidence="1">The sequence shown here is derived from an EMBL/GenBank/DDBJ whole genome shotgun (WGS) entry which is preliminary data.</text>
</comment>
<proteinExistence type="predicted"/>
<gene>
    <name evidence="1" type="ORF">ACIBP5_35650</name>
</gene>
<dbReference type="RefSeq" id="WP_397025771.1">
    <property type="nucleotide sequence ID" value="NZ_JBITMB010000013.1"/>
</dbReference>
<organism evidence="1 2">
    <name type="scientific">Nonomuraea indica</name>
    <dbReference type="NCBI Taxonomy" id="1581193"/>
    <lineage>
        <taxon>Bacteria</taxon>
        <taxon>Bacillati</taxon>
        <taxon>Actinomycetota</taxon>
        <taxon>Actinomycetes</taxon>
        <taxon>Streptosporangiales</taxon>
        <taxon>Streptosporangiaceae</taxon>
        <taxon>Nonomuraea</taxon>
    </lineage>
</organism>
<sequence length="433" mass="46542">MIPTAWQVRRTPPGTEVLVEVLAGLTKETLFAGACAATLGLPRFKVRFEDRRARHTVVLRLAMGLEDAVGLRFHPSMDAPFLRFTRPGDEAELSGHLARRPGYLPSAWLTDLLARWDVHETLSESWRAAGDDVRGNSSALESARLLRAALWHAARTDEPASAVGYVVDVVTTGLCRDVTGASRAITLLLWASAQADTGEALARVLFGGHLPDTAHAWTTAPLTEPAPAALPPRASPSVRMLVERTFALLEEARRADGFDTWFMALTRAAGMLHCVALVLRWVTERPAPGLRAVHGHMCELDAHYSALVAGLHVAGSPLMNGPVRHARTLAARFRAAGDTTGDRFAGEALLIPPALLDEDEPLPDAWRDPGHLTATLLPRPPGLLDRLTPRRAVVADAANPARWHALAAELDAEAAPWAARVAAYLADVAAAGP</sequence>
<evidence type="ECO:0000313" key="2">
    <source>
        <dbReference type="Proteomes" id="UP001612928"/>
    </source>
</evidence>
<dbReference type="EMBL" id="JBITMB010000013">
    <property type="protein sequence ID" value="MFI7445332.1"/>
    <property type="molecule type" value="Genomic_DNA"/>
</dbReference>
<keyword evidence="2" id="KW-1185">Reference proteome</keyword>
<evidence type="ECO:0000313" key="1">
    <source>
        <dbReference type="EMBL" id="MFI7445332.1"/>
    </source>
</evidence>
<dbReference type="Proteomes" id="UP001612928">
    <property type="component" value="Unassembled WGS sequence"/>
</dbReference>
<name>A0ABW8AFW3_9ACTN</name>
<protein>
    <submittedName>
        <fullName evidence="1">Uncharacterized protein</fullName>
    </submittedName>
</protein>
<accession>A0ABW8AFW3</accession>